<feature type="transmembrane region" description="Helical" evidence="2">
    <location>
        <begin position="12"/>
        <end position="33"/>
    </location>
</feature>
<keyword evidence="2" id="KW-0472">Membrane</keyword>
<reference evidence="3 4" key="1">
    <citation type="journal article" date="2014" name="Int. J. Syst. Evol. Microbiol.">
        <title>Nocardioides zeae sp. nov., isolated from the stem of Zea mays.</title>
        <authorList>
            <person name="Glaeser S.P."/>
            <person name="McInroy J.A."/>
            <person name="Busse H.J."/>
            <person name="Kampfer P."/>
        </authorList>
    </citation>
    <scope>NUCLEOTIDE SEQUENCE [LARGE SCALE GENOMIC DNA]</scope>
    <source>
        <strain evidence="3 4">JCM 30728</strain>
    </source>
</reference>
<evidence type="ECO:0000256" key="2">
    <source>
        <dbReference type="SAM" id="Phobius"/>
    </source>
</evidence>
<dbReference type="RefSeq" id="WP_163773338.1">
    <property type="nucleotide sequence ID" value="NZ_JAAGXA010000012.1"/>
</dbReference>
<sequence>MTDDQTTPLPPPSWWVLLAVGLVAIAGMVYLAFVPTTVHQTVDDDDHPGYTTTCASLVATGWPGDVHPSERLTSRGITETDTSEPPYDACHARRTLAAAGIGALAAPASALVYLVAVGRRRTPRVDAPA</sequence>
<dbReference type="AlphaFoldDB" id="A0A6P0HNH8"/>
<dbReference type="Proteomes" id="UP000468687">
    <property type="component" value="Unassembled WGS sequence"/>
</dbReference>
<protein>
    <submittedName>
        <fullName evidence="3">Uncharacterized protein</fullName>
    </submittedName>
</protein>
<keyword evidence="2" id="KW-0812">Transmembrane</keyword>
<feature type="transmembrane region" description="Helical" evidence="2">
    <location>
        <begin position="96"/>
        <end position="116"/>
    </location>
</feature>
<proteinExistence type="predicted"/>
<feature type="region of interest" description="Disordered" evidence="1">
    <location>
        <begin position="65"/>
        <end position="86"/>
    </location>
</feature>
<dbReference type="EMBL" id="JAAGXA010000012">
    <property type="protein sequence ID" value="NEN79787.1"/>
    <property type="molecule type" value="Genomic_DNA"/>
</dbReference>
<organism evidence="3 4">
    <name type="scientific">Nocardioides zeae</name>
    <dbReference type="NCBI Taxonomy" id="1457234"/>
    <lineage>
        <taxon>Bacteria</taxon>
        <taxon>Bacillati</taxon>
        <taxon>Actinomycetota</taxon>
        <taxon>Actinomycetes</taxon>
        <taxon>Propionibacteriales</taxon>
        <taxon>Nocardioidaceae</taxon>
        <taxon>Nocardioides</taxon>
    </lineage>
</organism>
<evidence type="ECO:0000313" key="4">
    <source>
        <dbReference type="Proteomes" id="UP000468687"/>
    </source>
</evidence>
<name>A0A6P0HNH8_9ACTN</name>
<evidence type="ECO:0000256" key="1">
    <source>
        <dbReference type="SAM" id="MobiDB-lite"/>
    </source>
</evidence>
<keyword evidence="2" id="KW-1133">Transmembrane helix</keyword>
<comment type="caution">
    <text evidence="3">The sequence shown here is derived from an EMBL/GenBank/DDBJ whole genome shotgun (WGS) entry which is preliminary data.</text>
</comment>
<accession>A0A6P0HNH8</accession>
<evidence type="ECO:0000313" key="3">
    <source>
        <dbReference type="EMBL" id="NEN79787.1"/>
    </source>
</evidence>
<gene>
    <name evidence="3" type="ORF">G3T38_16075</name>
</gene>
<keyword evidence="4" id="KW-1185">Reference proteome</keyword>